<accession>A0A4Y3IQ23</accession>
<sequence length="72" mass="7859">MANADKQKVKDLLVATRYGISASEMKTVIDVEQEAALRIIAELKSDGEDIQSLGEGMNPEHLVLYSIGDIEP</sequence>
<dbReference type="Proteomes" id="UP000318242">
    <property type="component" value="Unassembled WGS sequence"/>
</dbReference>
<dbReference type="EMBL" id="BJLH01000012">
    <property type="protein sequence ID" value="GEA61619.1"/>
    <property type="molecule type" value="Genomic_DNA"/>
</dbReference>
<protein>
    <submittedName>
        <fullName evidence="1">Uncharacterized protein</fullName>
    </submittedName>
</protein>
<evidence type="ECO:0000313" key="2">
    <source>
        <dbReference type="Proteomes" id="UP000318242"/>
    </source>
</evidence>
<dbReference type="RefSeq" id="WP_141271971.1">
    <property type="nucleotide sequence ID" value="NZ_BJLH01000012.1"/>
</dbReference>
<proteinExistence type="predicted"/>
<comment type="caution">
    <text evidence="1">The sequence shown here is derived from an EMBL/GenBank/DDBJ whole genome shotgun (WGS) entry which is preliminary data.</text>
</comment>
<evidence type="ECO:0000313" key="1">
    <source>
        <dbReference type="EMBL" id="GEA61619.1"/>
    </source>
</evidence>
<dbReference type="OrthoDB" id="5882295at2"/>
<dbReference type="AlphaFoldDB" id="A0A4Y3IQ23"/>
<name>A0A4Y3IQ23_9VIBR</name>
<organism evidence="1 2">
    <name type="scientific">Vibrio comitans NBRC 102076</name>
    <dbReference type="NCBI Taxonomy" id="1219078"/>
    <lineage>
        <taxon>Bacteria</taxon>
        <taxon>Pseudomonadati</taxon>
        <taxon>Pseudomonadota</taxon>
        <taxon>Gammaproteobacteria</taxon>
        <taxon>Vibrionales</taxon>
        <taxon>Vibrionaceae</taxon>
        <taxon>Vibrio</taxon>
    </lineage>
</organism>
<gene>
    <name evidence="1" type="ORF">VCO01S_28120</name>
</gene>
<keyword evidence="2" id="KW-1185">Reference proteome</keyword>
<reference evidence="1 2" key="1">
    <citation type="submission" date="2019-06" db="EMBL/GenBank/DDBJ databases">
        <title>Whole genome shotgun sequence of Vibrio comitans NBRC 102076.</title>
        <authorList>
            <person name="Hosoyama A."/>
            <person name="Uohara A."/>
            <person name="Ohji S."/>
            <person name="Ichikawa N."/>
        </authorList>
    </citation>
    <scope>NUCLEOTIDE SEQUENCE [LARGE SCALE GENOMIC DNA]</scope>
    <source>
        <strain evidence="1 2">NBRC 102076</strain>
    </source>
</reference>